<evidence type="ECO:0000313" key="2">
    <source>
        <dbReference type="Proteomes" id="UP001551695"/>
    </source>
</evidence>
<dbReference type="Proteomes" id="UP001551695">
    <property type="component" value="Unassembled WGS sequence"/>
</dbReference>
<dbReference type="Gene3D" id="1.10.3210.10">
    <property type="entry name" value="Hypothetical protein af1432"/>
    <property type="match status" value="1"/>
</dbReference>
<accession>A0ABV3FLY6</accession>
<keyword evidence="2" id="KW-1185">Reference proteome</keyword>
<proteinExistence type="predicted"/>
<reference evidence="1 2" key="1">
    <citation type="submission" date="2024-06" db="EMBL/GenBank/DDBJ databases">
        <title>The Natural Products Discovery Center: Release of the First 8490 Sequenced Strains for Exploring Actinobacteria Biosynthetic Diversity.</title>
        <authorList>
            <person name="Kalkreuter E."/>
            <person name="Kautsar S.A."/>
            <person name="Yang D."/>
            <person name="Bader C.D."/>
            <person name="Teijaro C.N."/>
            <person name="Fluegel L."/>
            <person name="Davis C.M."/>
            <person name="Simpson J.R."/>
            <person name="Lauterbach L."/>
            <person name="Steele A.D."/>
            <person name="Gui C."/>
            <person name="Meng S."/>
            <person name="Li G."/>
            <person name="Viehrig K."/>
            <person name="Ye F."/>
            <person name="Su P."/>
            <person name="Kiefer A.F."/>
            <person name="Nichols A."/>
            <person name="Cepeda A.J."/>
            <person name="Yan W."/>
            <person name="Fan B."/>
            <person name="Jiang Y."/>
            <person name="Adhikari A."/>
            <person name="Zheng C.-J."/>
            <person name="Schuster L."/>
            <person name="Cowan T.M."/>
            <person name="Smanski M.J."/>
            <person name="Chevrette M.G."/>
            <person name="De Carvalho L.P.S."/>
            <person name="Shen B."/>
        </authorList>
    </citation>
    <scope>NUCLEOTIDE SEQUENCE [LARGE SCALE GENOMIC DNA]</scope>
    <source>
        <strain evidence="1 2">NPDC050403</strain>
    </source>
</reference>
<protein>
    <recommendedName>
        <fullName evidence="3">HD domain-containing protein</fullName>
    </recommendedName>
</protein>
<gene>
    <name evidence="1" type="ORF">AB0I48_02610</name>
</gene>
<dbReference type="EMBL" id="JBFAKC010000001">
    <property type="protein sequence ID" value="MEV0706433.1"/>
    <property type="molecule type" value="Genomic_DNA"/>
</dbReference>
<evidence type="ECO:0008006" key="3">
    <source>
        <dbReference type="Google" id="ProtNLM"/>
    </source>
</evidence>
<evidence type="ECO:0000313" key="1">
    <source>
        <dbReference type="EMBL" id="MEV0706433.1"/>
    </source>
</evidence>
<dbReference type="SUPFAM" id="SSF109604">
    <property type="entry name" value="HD-domain/PDEase-like"/>
    <property type="match status" value="1"/>
</dbReference>
<dbReference type="RefSeq" id="WP_357779629.1">
    <property type="nucleotide sequence ID" value="NZ_JBFAKC010000001.1"/>
</dbReference>
<name>A0ABV3FLY6_9NOCA</name>
<sequence length="188" mass="20607">MDLTVNDGAATGIADILETWAPALGGDYRGYLNHAIRVVQVADLLHLRAGGGEAELPSALPEFVVAAAFHDLGIWSDGTWDYLPPSIERAERWLRDTGDETRIPLVTTMIDDHHKLRAAAGPLSPVELFRKADTVDFTSGTVRFGLSARDYRAVRRAYPSSGFHWKLVKLATAGALRHPLHPAPMVKF</sequence>
<comment type="caution">
    <text evidence="1">The sequence shown here is derived from an EMBL/GenBank/DDBJ whole genome shotgun (WGS) entry which is preliminary data.</text>
</comment>
<organism evidence="1 2">
    <name type="scientific">Nocardia aurea</name>
    <dbReference type="NCBI Taxonomy" id="2144174"/>
    <lineage>
        <taxon>Bacteria</taxon>
        <taxon>Bacillati</taxon>
        <taxon>Actinomycetota</taxon>
        <taxon>Actinomycetes</taxon>
        <taxon>Mycobacteriales</taxon>
        <taxon>Nocardiaceae</taxon>
        <taxon>Nocardia</taxon>
    </lineage>
</organism>